<dbReference type="GO" id="GO:0006612">
    <property type="term" value="P:protein targeting to membrane"/>
    <property type="evidence" value="ECO:0007669"/>
    <property type="project" value="TreeGrafter"/>
</dbReference>
<reference evidence="12 13" key="1">
    <citation type="journal article" date="2023" name="Mol. Ecol. Resour.">
        <title>Chromosome-level genome assembly of a triploid poplar Populus alba 'Berolinensis'.</title>
        <authorList>
            <person name="Chen S."/>
            <person name="Yu Y."/>
            <person name="Wang X."/>
            <person name="Wang S."/>
            <person name="Zhang T."/>
            <person name="Zhou Y."/>
            <person name="He R."/>
            <person name="Meng N."/>
            <person name="Wang Y."/>
            <person name="Liu W."/>
            <person name="Liu Z."/>
            <person name="Liu J."/>
            <person name="Guo Q."/>
            <person name="Huang H."/>
            <person name="Sederoff R.R."/>
            <person name="Wang G."/>
            <person name="Qu G."/>
            <person name="Chen S."/>
        </authorList>
    </citation>
    <scope>NUCLEOTIDE SEQUENCE [LARGE SCALE GENOMIC DNA]</scope>
    <source>
        <strain evidence="12">SC-2020</strain>
    </source>
</reference>
<feature type="region of interest" description="Disordered" evidence="10">
    <location>
        <begin position="1"/>
        <end position="64"/>
    </location>
</feature>
<proteinExistence type="inferred from homology"/>
<organism evidence="12 13">
    <name type="scientific">Populus alba x Populus x berolinensis</name>
    <dbReference type="NCBI Taxonomy" id="444605"/>
    <lineage>
        <taxon>Eukaryota</taxon>
        <taxon>Viridiplantae</taxon>
        <taxon>Streptophyta</taxon>
        <taxon>Embryophyta</taxon>
        <taxon>Tracheophyta</taxon>
        <taxon>Spermatophyta</taxon>
        <taxon>Magnoliopsida</taxon>
        <taxon>eudicotyledons</taxon>
        <taxon>Gunneridae</taxon>
        <taxon>Pentapetalae</taxon>
        <taxon>rosids</taxon>
        <taxon>fabids</taxon>
        <taxon>Malpighiales</taxon>
        <taxon>Salicaceae</taxon>
        <taxon>Saliceae</taxon>
        <taxon>Populus</taxon>
    </lineage>
</organism>
<evidence type="ECO:0000256" key="2">
    <source>
        <dbReference type="ARBA" id="ARBA00007617"/>
    </source>
</evidence>
<comment type="similarity">
    <text evidence="2">Belongs to the VPS37 family.</text>
</comment>
<dbReference type="EMBL" id="JAQIZT010000016">
    <property type="protein sequence ID" value="KAJ6969269.1"/>
    <property type="molecule type" value="Genomic_DNA"/>
</dbReference>
<keyword evidence="9" id="KW-0175">Coiled coil</keyword>
<evidence type="ECO:0000256" key="5">
    <source>
        <dbReference type="ARBA" id="ARBA00022927"/>
    </source>
</evidence>
<evidence type="ECO:0000313" key="12">
    <source>
        <dbReference type="EMBL" id="KAJ6969269.1"/>
    </source>
</evidence>
<dbReference type="PANTHER" id="PTHR13678">
    <property type="entry name" value="VACUOLAR PROTEIN SORTING-ASSOCIATED PROTEIN 37"/>
    <property type="match status" value="1"/>
</dbReference>
<keyword evidence="3 8" id="KW-0813">Transport</keyword>
<dbReference type="Pfam" id="PF07200">
    <property type="entry name" value="Mod_r"/>
    <property type="match status" value="1"/>
</dbReference>
<sequence>MFKFWGSQEQQEQARPQDVNPAQSWYPPSVVTSPSSSRPATPTSSSSSSHSFQRPTERPLSPSPAEAAAIITLLKDKSIDELRKLLSDKDAYHQFLLSLDQVKIQNNIRDELCKETLQLARENLEKEPRIMELRNQVRKKLNELEKQKEELLRSCSPASILQRLQEAMNKTEEESEAFHRQFLDKEIDLGAFVQKYKKLRTTYHKRALIHLAARASPTG</sequence>
<dbReference type="Proteomes" id="UP001164929">
    <property type="component" value="Chromosome 16"/>
</dbReference>
<feature type="compositionally biased region" description="Low complexity" evidence="10">
    <location>
        <begin position="27"/>
        <end position="51"/>
    </location>
</feature>
<evidence type="ECO:0000256" key="9">
    <source>
        <dbReference type="SAM" id="Coils"/>
    </source>
</evidence>
<dbReference type="GO" id="GO:0043162">
    <property type="term" value="P:ubiquitin-dependent protein catabolic process via the multivesicular body sorting pathway"/>
    <property type="evidence" value="ECO:0007669"/>
    <property type="project" value="TreeGrafter"/>
</dbReference>
<dbReference type="FunFam" id="1.10.287.660:FF:000005">
    <property type="entry name" value="Vacuolar protein-sorting-associated protein 37 homolog 1"/>
    <property type="match status" value="1"/>
</dbReference>
<evidence type="ECO:0000256" key="1">
    <source>
        <dbReference type="ARBA" id="ARBA00004177"/>
    </source>
</evidence>
<dbReference type="GO" id="GO:0000813">
    <property type="term" value="C:ESCRT I complex"/>
    <property type="evidence" value="ECO:0007669"/>
    <property type="project" value="TreeGrafter"/>
</dbReference>
<dbReference type="PROSITE" id="PS51314">
    <property type="entry name" value="VPS37_C"/>
    <property type="match status" value="1"/>
</dbReference>
<dbReference type="InterPro" id="IPR037202">
    <property type="entry name" value="ESCRT_assembly_dom"/>
</dbReference>
<evidence type="ECO:0000256" key="3">
    <source>
        <dbReference type="ARBA" id="ARBA00022448"/>
    </source>
</evidence>
<evidence type="ECO:0000256" key="7">
    <source>
        <dbReference type="ARBA" id="ARBA00061953"/>
    </source>
</evidence>
<feature type="domain" description="VPS37 C-terminal" evidence="11">
    <location>
        <begin position="138"/>
        <end position="219"/>
    </location>
</feature>
<name>A0AAD6LMS8_9ROSI</name>
<evidence type="ECO:0000313" key="13">
    <source>
        <dbReference type="Proteomes" id="UP001164929"/>
    </source>
</evidence>
<dbReference type="Gene3D" id="1.10.287.660">
    <property type="entry name" value="Helix hairpin bin"/>
    <property type="match status" value="1"/>
</dbReference>
<keyword evidence="5 8" id="KW-0653">Protein transport</keyword>
<evidence type="ECO:0000259" key="11">
    <source>
        <dbReference type="PROSITE" id="PS51314"/>
    </source>
</evidence>
<accession>A0AAD6LMS8</accession>
<dbReference type="SUPFAM" id="SSF140111">
    <property type="entry name" value="Endosomal sorting complex assembly domain"/>
    <property type="match status" value="1"/>
</dbReference>
<evidence type="ECO:0000256" key="6">
    <source>
        <dbReference type="ARBA" id="ARBA00055844"/>
    </source>
</evidence>
<evidence type="ECO:0000256" key="10">
    <source>
        <dbReference type="SAM" id="MobiDB-lite"/>
    </source>
</evidence>
<comment type="caution">
    <text evidence="12">The sequence shown here is derived from an EMBL/GenBank/DDBJ whole genome shotgun (WGS) entry which is preliminary data.</text>
</comment>
<feature type="coiled-coil region" evidence="9">
    <location>
        <begin position="130"/>
        <end position="181"/>
    </location>
</feature>
<keyword evidence="13" id="KW-1185">Reference proteome</keyword>
<comment type="function">
    <text evidence="6">Component of the ESCRT-I complex (endosomal sorting complex required for transport I), a regulator of vesicular trafficking process. Required for the sorting of endocytic ubiquitinated cargos into multivesicular bodies (MVBs).</text>
</comment>
<protein>
    <submittedName>
        <fullName evidence="12">Vacuolar protein-sorting-associated protein 37</fullName>
    </submittedName>
</protein>
<dbReference type="PANTHER" id="PTHR13678:SF2">
    <property type="entry name" value="VACUOLAR PROTEIN SORTING-ASSOCIATED PROTEIN 37A"/>
    <property type="match status" value="1"/>
</dbReference>
<dbReference type="InterPro" id="IPR009851">
    <property type="entry name" value="Mod_r"/>
</dbReference>
<evidence type="ECO:0000256" key="8">
    <source>
        <dbReference type="PROSITE-ProRule" id="PRU00646"/>
    </source>
</evidence>
<evidence type="ECO:0000256" key="4">
    <source>
        <dbReference type="ARBA" id="ARBA00022753"/>
    </source>
</evidence>
<dbReference type="AlphaFoldDB" id="A0AAD6LMS8"/>
<comment type="subunit">
    <text evidence="7">Component of the endosomal sorting required for transport complex I (ESCRT-I), composed of ELC, VPS28 and VPS37. Interacts with ELC.</text>
</comment>
<dbReference type="InterPro" id="IPR029012">
    <property type="entry name" value="Helix_hairpin_bin_sf"/>
</dbReference>
<gene>
    <name evidence="12" type="ORF">NC653_037057</name>
</gene>
<keyword evidence="4" id="KW-0967">Endosome</keyword>
<comment type="subcellular location">
    <subcellularLocation>
        <location evidence="1">Endosome</location>
    </subcellularLocation>
</comment>
<dbReference type="GO" id="GO:0006623">
    <property type="term" value="P:protein targeting to vacuole"/>
    <property type="evidence" value="ECO:0007669"/>
    <property type="project" value="TreeGrafter"/>
</dbReference>